<feature type="transmembrane region" description="Helical" evidence="1">
    <location>
        <begin position="89"/>
        <end position="111"/>
    </location>
</feature>
<dbReference type="Proteomes" id="UP001457282">
    <property type="component" value="Unassembled WGS sequence"/>
</dbReference>
<evidence type="ECO:0000256" key="1">
    <source>
        <dbReference type="SAM" id="Phobius"/>
    </source>
</evidence>
<evidence type="ECO:0000313" key="3">
    <source>
        <dbReference type="Proteomes" id="UP001457282"/>
    </source>
</evidence>
<keyword evidence="3" id="KW-1185">Reference proteome</keyword>
<keyword evidence="1" id="KW-0812">Transmembrane</keyword>
<organism evidence="2 3">
    <name type="scientific">Rubus argutus</name>
    <name type="common">Southern blackberry</name>
    <dbReference type="NCBI Taxonomy" id="59490"/>
    <lineage>
        <taxon>Eukaryota</taxon>
        <taxon>Viridiplantae</taxon>
        <taxon>Streptophyta</taxon>
        <taxon>Embryophyta</taxon>
        <taxon>Tracheophyta</taxon>
        <taxon>Spermatophyta</taxon>
        <taxon>Magnoliopsida</taxon>
        <taxon>eudicotyledons</taxon>
        <taxon>Gunneridae</taxon>
        <taxon>Pentapetalae</taxon>
        <taxon>rosids</taxon>
        <taxon>fabids</taxon>
        <taxon>Rosales</taxon>
        <taxon>Rosaceae</taxon>
        <taxon>Rosoideae</taxon>
        <taxon>Rosoideae incertae sedis</taxon>
        <taxon>Rubus</taxon>
    </lineage>
</organism>
<dbReference type="AlphaFoldDB" id="A0AAW1YNK3"/>
<dbReference type="GO" id="GO:0006629">
    <property type="term" value="P:lipid metabolic process"/>
    <property type="evidence" value="ECO:0007669"/>
    <property type="project" value="InterPro"/>
</dbReference>
<dbReference type="PANTHER" id="PTHR31595">
    <property type="entry name" value="LONG-CHAIN-ALCOHOL O-FATTY-ACYLTRANSFERASE 3-RELATED"/>
    <property type="match status" value="1"/>
</dbReference>
<accession>A0AAW1YNK3</accession>
<comment type="caution">
    <text evidence="2">The sequence shown here is derived from an EMBL/GenBank/DDBJ whole genome shotgun (WGS) entry which is preliminary data.</text>
</comment>
<sequence>MESNGHQYPTPNGVRSYAARVDAYTWASVVQTPGCNVYLCGLRFYARGYLLLFHSRAANLGSDVVFVLQGVCLVIEVEVKKAVTGRWRLHPVVSGALTLVFLAVTGNWLFFPQLLRNGVDTKGIAEYAIMVDFVKAKLP</sequence>
<keyword evidence="1" id="KW-0472">Membrane</keyword>
<gene>
    <name evidence="2" type="ORF">M0R45_005707</name>
</gene>
<reference evidence="2 3" key="1">
    <citation type="journal article" date="2023" name="G3 (Bethesda)">
        <title>A chromosome-length genome assembly and annotation of blackberry (Rubus argutus, cv. 'Hillquist').</title>
        <authorList>
            <person name="Bruna T."/>
            <person name="Aryal R."/>
            <person name="Dudchenko O."/>
            <person name="Sargent D.J."/>
            <person name="Mead D."/>
            <person name="Buti M."/>
            <person name="Cavallini A."/>
            <person name="Hytonen T."/>
            <person name="Andres J."/>
            <person name="Pham M."/>
            <person name="Weisz D."/>
            <person name="Mascagni F."/>
            <person name="Usai G."/>
            <person name="Natali L."/>
            <person name="Bassil N."/>
            <person name="Fernandez G.E."/>
            <person name="Lomsadze A."/>
            <person name="Armour M."/>
            <person name="Olukolu B."/>
            <person name="Poorten T."/>
            <person name="Britton C."/>
            <person name="Davik J."/>
            <person name="Ashrafi H."/>
            <person name="Aiden E.L."/>
            <person name="Borodovsky M."/>
            <person name="Worthington M."/>
        </authorList>
    </citation>
    <scope>NUCLEOTIDE SEQUENCE [LARGE SCALE GENOMIC DNA]</scope>
    <source>
        <strain evidence="2">PI 553951</strain>
    </source>
</reference>
<dbReference type="InterPro" id="IPR044851">
    <property type="entry name" value="Wax_synthase"/>
</dbReference>
<dbReference type="EMBL" id="JBEDUW010000001">
    <property type="protein sequence ID" value="KAK9950206.1"/>
    <property type="molecule type" value="Genomic_DNA"/>
</dbReference>
<dbReference type="GO" id="GO:0008374">
    <property type="term" value="F:O-acyltransferase activity"/>
    <property type="evidence" value="ECO:0007669"/>
    <property type="project" value="InterPro"/>
</dbReference>
<keyword evidence="1" id="KW-1133">Transmembrane helix</keyword>
<dbReference type="PANTHER" id="PTHR31595:SF70">
    <property type="entry name" value="LONG-CHAIN-ALCOHOL O-FATTY-ACYLTRANSFERASE 3-RELATED"/>
    <property type="match status" value="1"/>
</dbReference>
<evidence type="ECO:0000313" key="2">
    <source>
        <dbReference type="EMBL" id="KAK9950206.1"/>
    </source>
</evidence>
<proteinExistence type="predicted"/>
<protein>
    <submittedName>
        <fullName evidence="2">Uncharacterized protein</fullName>
    </submittedName>
</protein>
<name>A0AAW1YNK3_RUBAR</name>